<dbReference type="EMBL" id="UZAU01000547">
    <property type="status" value="NOT_ANNOTATED_CDS"/>
    <property type="molecule type" value="Genomic_DNA"/>
</dbReference>
<sequence>MFAARFEIDKFNGTNNFGLWRIKMKALLVHNEISEAIYEEGIKEIGDDKKKLKMIETKAHSDKLQPKAIKCMFLRYPGGVKGYKLWCLEEGFKKCIVSRDVIFNEKVMAIKPEDKAELSTKTRQLQVKTSIRAITAKAASKDLEIEQMDAKTTLFHEKLDETIYMEMPKGFDEDKDKANLQKVEALSSIEAEYMVAIEVIKKVIWLKGFAKEVGFKTAYITVFCHNQSALHLMKNPMFHERLKHIDIKMHFIRDVISSQEVQVQKIHTNHNPTDMFTKTVTQVKFQPIFYI</sequence>
<dbReference type="EnsemblPlants" id="evm.model.05.1855">
    <property type="protein sequence ID" value="cds.evm.model.05.1855"/>
    <property type="gene ID" value="evm.TU.05.1855"/>
</dbReference>
<dbReference type="PANTHER" id="PTHR11439:SF467">
    <property type="entry name" value="INTEGRASE CATALYTIC DOMAIN-CONTAINING PROTEIN"/>
    <property type="match status" value="1"/>
</dbReference>
<proteinExistence type="predicted"/>
<dbReference type="PANTHER" id="PTHR11439">
    <property type="entry name" value="GAG-POL-RELATED RETROTRANSPOSON"/>
    <property type="match status" value="1"/>
</dbReference>
<evidence type="ECO:0000313" key="3">
    <source>
        <dbReference type="Proteomes" id="UP000596661"/>
    </source>
</evidence>
<dbReference type="CDD" id="cd09272">
    <property type="entry name" value="RNase_HI_RT_Ty1"/>
    <property type="match status" value="1"/>
</dbReference>
<name>A0A803PN72_CANSA</name>
<evidence type="ECO:0000259" key="1">
    <source>
        <dbReference type="Pfam" id="PF25597"/>
    </source>
</evidence>
<dbReference type="Pfam" id="PF25597">
    <property type="entry name" value="SH3_retrovirus"/>
    <property type="match status" value="1"/>
</dbReference>
<dbReference type="InterPro" id="IPR057670">
    <property type="entry name" value="SH3_retrovirus"/>
</dbReference>
<organism evidence="2 3">
    <name type="scientific">Cannabis sativa</name>
    <name type="common">Hemp</name>
    <name type="synonym">Marijuana</name>
    <dbReference type="NCBI Taxonomy" id="3483"/>
    <lineage>
        <taxon>Eukaryota</taxon>
        <taxon>Viridiplantae</taxon>
        <taxon>Streptophyta</taxon>
        <taxon>Embryophyta</taxon>
        <taxon>Tracheophyta</taxon>
        <taxon>Spermatophyta</taxon>
        <taxon>Magnoliopsida</taxon>
        <taxon>eudicotyledons</taxon>
        <taxon>Gunneridae</taxon>
        <taxon>Pentapetalae</taxon>
        <taxon>rosids</taxon>
        <taxon>fabids</taxon>
        <taxon>Rosales</taxon>
        <taxon>Cannabaceae</taxon>
        <taxon>Cannabis</taxon>
    </lineage>
</organism>
<protein>
    <recommendedName>
        <fullName evidence="1">Retroviral polymerase SH3-like domain-containing protein</fullName>
    </recommendedName>
</protein>
<dbReference type="Proteomes" id="UP000596661">
    <property type="component" value="Chromosome 5"/>
</dbReference>
<dbReference type="Gramene" id="evm.model.05.1855">
    <property type="protein sequence ID" value="cds.evm.model.05.1855"/>
    <property type="gene ID" value="evm.TU.05.1855"/>
</dbReference>
<feature type="domain" description="Retroviral polymerase SH3-like" evidence="1">
    <location>
        <begin position="58"/>
        <end position="108"/>
    </location>
</feature>
<dbReference type="AlphaFoldDB" id="A0A803PN72"/>
<reference evidence="2" key="2">
    <citation type="submission" date="2021-03" db="UniProtKB">
        <authorList>
            <consortium name="EnsemblPlants"/>
        </authorList>
    </citation>
    <scope>IDENTIFICATION</scope>
</reference>
<accession>A0A803PN72</accession>
<evidence type="ECO:0000313" key="2">
    <source>
        <dbReference type="EnsemblPlants" id="cds.evm.model.05.1855"/>
    </source>
</evidence>
<keyword evidence="3" id="KW-1185">Reference proteome</keyword>
<reference evidence="2" key="1">
    <citation type="submission" date="2018-11" db="EMBL/GenBank/DDBJ databases">
        <authorList>
            <person name="Grassa J C."/>
        </authorList>
    </citation>
    <scope>NUCLEOTIDE SEQUENCE [LARGE SCALE GENOMIC DNA]</scope>
</reference>